<reference evidence="2 3" key="1">
    <citation type="submission" date="2019-11" db="EMBL/GenBank/DDBJ databases">
        <title>Bacillus idriensis genome.</title>
        <authorList>
            <person name="Konopka E.N."/>
            <person name="Newman J.D."/>
        </authorList>
    </citation>
    <scope>NUCLEOTIDE SEQUENCE [LARGE SCALE GENOMIC DNA]</scope>
    <source>
        <strain evidence="2 3">DSM 19097</strain>
    </source>
</reference>
<protein>
    <recommendedName>
        <fullName evidence="4">DUF3888 domain-containing protein</fullName>
    </recommendedName>
</protein>
<comment type="caution">
    <text evidence="2">The sequence shown here is derived from an EMBL/GenBank/DDBJ whole genome shotgun (WGS) entry which is preliminary data.</text>
</comment>
<feature type="chain" id="PRO_5039027606" description="DUF3888 domain-containing protein" evidence="1">
    <location>
        <begin position="22"/>
        <end position="133"/>
    </location>
</feature>
<evidence type="ECO:0000256" key="1">
    <source>
        <dbReference type="SAM" id="SignalP"/>
    </source>
</evidence>
<gene>
    <name evidence="2" type="ORF">GJU41_04445</name>
</gene>
<name>A0A6I2M9V4_9BACI</name>
<sequence>MRNIHKVLILCLLALFLSACKDEDEGRDRRLVVVEDMLEAILDEDKRDMRDIYLEGAYHSPLELISLKKKWKIDNLELEDFEIKEESFYVFRAYYDQNDQKETKAIAFRVRETDEDELIVDYVDQVVEEKKNR</sequence>
<dbReference type="EMBL" id="WKKF01000001">
    <property type="protein sequence ID" value="MRX53211.1"/>
    <property type="molecule type" value="Genomic_DNA"/>
</dbReference>
<keyword evidence="3" id="KW-1185">Reference proteome</keyword>
<proteinExistence type="predicted"/>
<keyword evidence="1" id="KW-0732">Signal</keyword>
<evidence type="ECO:0000313" key="2">
    <source>
        <dbReference type="EMBL" id="MRX53211.1"/>
    </source>
</evidence>
<dbReference type="AlphaFoldDB" id="A0A6I2M9V4"/>
<organism evidence="2 3">
    <name type="scientific">Metabacillus idriensis</name>
    <dbReference type="NCBI Taxonomy" id="324768"/>
    <lineage>
        <taxon>Bacteria</taxon>
        <taxon>Bacillati</taxon>
        <taxon>Bacillota</taxon>
        <taxon>Bacilli</taxon>
        <taxon>Bacillales</taxon>
        <taxon>Bacillaceae</taxon>
        <taxon>Metabacillus</taxon>
    </lineage>
</organism>
<dbReference type="Proteomes" id="UP000441585">
    <property type="component" value="Unassembled WGS sequence"/>
</dbReference>
<feature type="signal peptide" evidence="1">
    <location>
        <begin position="1"/>
        <end position="21"/>
    </location>
</feature>
<evidence type="ECO:0000313" key="3">
    <source>
        <dbReference type="Proteomes" id="UP000441585"/>
    </source>
</evidence>
<evidence type="ECO:0008006" key="4">
    <source>
        <dbReference type="Google" id="ProtNLM"/>
    </source>
</evidence>
<dbReference type="RefSeq" id="WP_083328381.1">
    <property type="nucleotide sequence ID" value="NZ_CAJGAA010000001.1"/>
</dbReference>
<dbReference type="PROSITE" id="PS51257">
    <property type="entry name" value="PROKAR_LIPOPROTEIN"/>
    <property type="match status" value="1"/>
</dbReference>
<accession>A0A6I2M9V4</accession>